<dbReference type="InterPro" id="IPR003010">
    <property type="entry name" value="C-N_Hydrolase"/>
</dbReference>
<dbReference type="AlphaFoldDB" id="A0A150X1G3"/>
<dbReference type="CDD" id="cd07564">
    <property type="entry name" value="nitrilases_CHs"/>
    <property type="match status" value="1"/>
</dbReference>
<comment type="caution">
    <text evidence="3">The sequence shown here is derived from an EMBL/GenBank/DDBJ whole genome shotgun (WGS) entry which is preliminary data.</text>
</comment>
<name>A0A150X1G3_9BACT</name>
<organism evidence="3 4">
    <name type="scientific">Roseivirga spongicola</name>
    <dbReference type="NCBI Taxonomy" id="333140"/>
    <lineage>
        <taxon>Bacteria</taxon>
        <taxon>Pseudomonadati</taxon>
        <taxon>Bacteroidota</taxon>
        <taxon>Cytophagia</taxon>
        <taxon>Cytophagales</taxon>
        <taxon>Roseivirgaceae</taxon>
        <taxon>Roseivirga</taxon>
    </lineage>
</organism>
<dbReference type="OrthoDB" id="9811121at2"/>
<dbReference type="SUPFAM" id="SSF56317">
    <property type="entry name" value="Carbon-nitrogen hydrolase"/>
    <property type="match status" value="1"/>
</dbReference>
<dbReference type="RefSeq" id="WP_068224426.1">
    <property type="nucleotide sequence ID" value="NZ_LRPC01000029.1"/>
</dbReference>
<evidence type="ECO:0000313" key="3">
    <source>
        <dbReference type="EMBL" id="KYG72567.1"/>
    </source>
</evidence>
<sequence length="309" mass="34403">MSTYQVAVVQAAPVLFDLETTLQKVESLVNDSAQRGAKLVLFPEAFLSVYPRGLNFGTVVGSRTDQGRLLWQKYWDSSVAEGDQACNRLAELAKKAQVFLVIGVNEKDTISGTLYCSLFYFSPHGEFIGKHRKTKPTGQERVIWGEDDGSTLSTFKTVYGNIGGLICWENYMPMARMAMYQKGVQLYLAPTADARENWQATMKHIALEGRCFVLASNQFVQKSMYPAELQAALSDQPEVMSRGGSVIIDPLGEVLAGPLWDEEGIITAEINLDRVTQAKLDFDPIGHYHRPDLFNLTVKNMPAIKHVDD</sequence>
<dbReference type="PANTHER" id="PTHR46044:SF1">
    <property type="entry name" value="CN HYDROLASE DOMAIN-CONTAINING PROTEIN"/>
    <property type="match status" value="1"/>
</dbReference>
<protein>
    <submittedName>
        <fullName evidence="3">Nitrilase</fullName>
    </submittedName>
</protein>
<keyword evidence="4" id="KW-1185">Reference proteome</keyword>
<comment type="similarity">
    <text evidence="1">Belongs to the carbon-nitrogen hydrolase superfamily. Nitrilase family.</text>
</comment>
<dbReference type="Gene3D" id="3.60.110.10">
    <property type="entry name" value="Carbon-nitrogen hydrolase"/>
    <property type="match status" value="1"/>
</dbReference>
<dbReference type="InterPro" id="IPR044149">
    <property type="entry name" value="Nitrilases_CHs"/>
</dbReference>
<feature type="domain" description="CN hydrolase" evidence="2">
    <location>
        <begin position="4"/>
        <end position="272"/>
    </location>
</feature>
<evidence type="ECO:0000256" key="1">
    <source>
        <dbReference type="ARBA" id="ARBA00008129"/>
    </source>
</evidence>
<dbReference type="PANTHER" id="PTHR46044">
    <property type="entry name" value="NITRILASE"/>
    <property type="match status" value="1"/>
</dbReference>
<dbReference type="GO" id="GO:0000257">
    <property type="term" value="F:nitrilase activity"/>
    <property type="evidence" value="ECO:0007669"/>
    <property type="project" value="UniProtKB-ARBA"/>
</dbReference>
<dbReference type="EMBL" id="LRPC01000029">
    <property type="protein sequence ID" value="KYG72567.1"/>
    <property type="molecule type" value="Genomic_DNA"/>
</dbReference>
<dbReference type="InterPro" id="IPR000132">
    <property type="entry name" value="Nitrilase/CN_hydratase_CS"/>
</dbReference>
<evidence type="ECO:0000313" key="4">
    <source>
        <dbReference type="Proteomes" id="UP000075606"/>
    </source>
</evidence>
<dbReference type="Proteomes" id="UP000075606">
    <property type="component" value="Unassembled WGS sequence"/>
</dbReference>
<evidence type="ECO:0000259" key="2">
    <source>
        <dbReference type="PROSITE" id="PS50263"/>
    </source>
</evidence>
<accession>A0A150X1G3</accession>
<dbReference type="PROSITE" id="PS50263">
    <property type="entry name" value="CN_HYDROLASE"/>
    <property type="match status" value="1"/>
</dbReference>
<dbReference type="InterPro" id="IPR036526">
    <property type="entry name" value="C-N_Hydrolase_sf"/>
</dbReference>
<dbReference type="STRING" id="333140.AWW68_16815"/>
<dbReference type="PROSITE" id="PS00921">
    <property type="entry name" value="NITRIL_CHT_2"/>
    <property type="match status" value="1"/>
</dbReference>
<gene>
    <name evidence="3" type="ORF">AWW68_16815</name>
</gene>
<reference evidence="3 4" key="1">
    <citation type="submission" date="2016-01" db="EMBL/GenBank/DDBJ databases">
        <title>Genome sequencing of Roseivirga spongicola UST030701-084.</title>
        <authorList>
            <person name="Selvaratnam C."/>
            <person name="Thevarajoo S."/>
            <person name="Goh K.M."/>
            <person name="Ee R."/>
            <person name="Chan K.-G."/>
            <person name="Chong C.S."/>
        </authorList>
    </citation>
    <scope>NUCLEOTIDE SEQUENCE [LARGE SCALE GENOMIC DNA]</scope>
    <source>
        <strain evidence="3 4">UST030701-084</strain>
    </source>
</reference>
<proteinExistence type="inferred from homology"/>
<dbReference type="Pfam" id="PF00795">
    <property type="entry name" value="CN_hydrolase"/>
    <property type="match status" value="1"/>
</dbReference>